<evidence type="ECO:0000256" key="5">
    <source>
        <dbReference type="SAM" id="Coils"/>
    </source>
</evidence>
<dbReference type="PROSITE" id="PS01359">
    <property type="entry name" value="ZF_PHD_1"/>
    <property type="match status" value="1"/>
</dbReference>
<dbReference type="InterPro" id="IPR011011">
    <property type="entry name" value="Znf_FYVE_PHD"/>
</dbReference>
<dbReference type="AlphaFoldDB" id="A0A8K1FKG7"/>
<keyword evidence="2 4" id="KW-0863">Zinc-finger</keyword>
<accession>A0A8K1FKG7</accession>
<keyword evidence="5" id="KW-0175">Coiled coil</keyword>
<keyword evidence="9" id="KW-1185">Reference proteome</keyword>
<protein>
    <recommendedName>
        <fullName evidence="7">PHD-type domain-containing protein</fullName>
    </recommendedName>
</protein>
<evidence type="ECO:0000256" key="3">
    <source>
        <dbReference type="ARBA" id="ARBA00022833"/>
    </source>
</evidence>
<dbReference type="Pfam" id="PF00628">
    <property type="entry name" value="PHD"/>
    <property type="match status" value="1"/>
</dbReference>
<dbReference type="PROSITE" id="PS50016">
    <property type="entry name" value="ZF_PHD_2"/>
    <property type="match status" value="1"/>
</dbReference>
<dbReference type="Gene3D" id="3.30.40.10">
    <property type="entry name" value="Zinc/RING finger domain, C3HC4 (zinc finger)"/>
    <property type="match status" value="1"/>
</dbReference>
<feature type="compositionally biased region" description="Basic and acidic residues" evidence="6">
    <location>
        <begin position="541"/>
        <end position="557"/>
    </location>
</feature>
<dbReference type="Proteomes" id="UP000794436">
    <property type="component" value="Unassembled WGS sequence"/>
</dbReference>
<reference evidence="8" key="1">
    <citation type="submission" date="2019-03" db="EMBL/GenBank/DDBJ databases">
        <title>Long read genome sequence of the mycoparasitic Pythium oligandrum ATCC 38472 isolated from sugarbeet rhizosphere.</title>
        <authorList>
            <person name="Gaulin E."/>
        </authorList>
    </citation>
    <scope>NUCLEOTIDE SEQUENCE</scope>
    <source>
        <strain evidence="8">ATCC 38472_TT</strain>
    </source>
</reference>
<dbReference type="InterPro" id="IPR013083">
    <property type="entry name" value="Znf_RING/FYVE/PHD"/>
</dbReference>
<keyword evidence="3" id="KW-0862">Zinc</keyword>
<dbReference type="InterPro" id="IPR001965">
    <property type="entry name" value="Znf_PHD"/>
</dbReference>
<evidence type="ECO:0000256" key="2">
    <source>
        <dbReference type="ARBA" id="ARBA00022771"/>
    </source>
</evidence>
<feature type="compositionally biased region" description="Basic and acidic residues" evidence="6">
    <location>
        <begin position="472"/>
        <end position="492"/>
    </location>
</feature>
<evidence type="ECO:0000256" key="4">
    <source>
        <dbReference type="PROSITE-ProRule" id="PRU00146"/>
    </source>
</evidence>
<feature type="region of interest" description="Disordered" evidence="6">
    <location>
        <begin position="195"/>
        <end position="221"/>
    </location>
</feature>
<keyword evidence="1" id="KW-0479">Metal-binding</keyword>
<feature type="compositionally biased region" description="Basic residues" evidence="6">
    <location>
        <begin position="411"/>
        <end position="429"/>
    </location>
</feature>
<feature type="coiled-coil region" evidence="5">
    <location>
        <begin position="320"/>
        <end position="364"/>
    </location>
</feature>
<dbReference type="EMBL" id="SPLM01000073">
    <property type="protein sequence ID" value="TMW62807.1"/>
    <property type="molecule type" value="Genomic_DNA"/>
</dbReference>
<evidence type="ECO:0000313" key="8">
    <source>
        <dbReference type="EMBL" id="TMW62807.1"/>
    </source>
</evidence>
<organism evidence="8 9">
    <name type="scientific">Pythium oligandrum</name>
    <name type="common">Mycoparasitic fungus</name>
    <dbReference type="NCBI Taxonomy" id="41045"/>
    <lineage>
        <taxon>Eukaryota</taxon>
        <taxon>Sar</taxon>
        <taxon>Stramenopiles</taxon>
        <taxon>Oomycota</taxon>
        <taxon>Peronosporomycetes</taxon>
        <taxon>Pythiales</taxon>
        <taxon>Pythiaceae</taxon>
        <taxon>Pythium</taxon>
    </lineage>
</organism>
<evidence type="ECO:0000313" key="9">
    <source>
        <dbReference type="Proteomes" id="UP000794436"/>
    </source>
</evidence>
<evidence type="ECO:0000259" key="7">
    <source>
        <dbReference type="PROSITE" id="PS50016"/>
    </source>
</evidence>
<dbReference type="SMART" id="SM00249">
    <property type="entry name" value="PHD"/>
    <property type="match status" value="1"/>
</dbReference>
<sequence>MASHSTVGLPSQARHAAKPPALSAAVRSVFGAKPSVGLQTMDGLPLLPSHVAAWETPADPPVETSEDTELFGERSTRDGIRKGLVQFYESTGQLKADGAVTEMTLRMDTELELLRRQCFAERNARWNHHTPDMFTYAVPVKETWAPVPYMGERKKRQLLHKWRTGEEKNDEELSEYCGAWLSVNDEAVRERPWPPKEFAFKPNSKPGRGSGSGNGNRLNGKKKVVGMASVVEERPKYARMCCVCQTQSSALWRKRPRPTLTPALTVVAIANGTTPNVDPTAVLPTPIVPAPTATPPEEDDICLICYLKTERKDIFEKKKAEKAKKAREDAARAAAEARQLKKQQQQLKKKFKKLVAQQEQLKQEAFGSETVASSASSHVPDILRLDTSTFKFNTDSSSGVAYSDAPEEKKRREKKSKKEKKKKKKKKKKKDWDSSDSEEGEANTSLRIILPSPPQRQMDGYVYADRPPSATMRDEEPTLVKQEHEDVDDSRAAKRPKRTSTPSASSSRKRKSSDAIIEPIILHLPPAVSPPPTPSRPRAKQSTDTKKRARPVKKEGARERELRALGQYCPVCNMTYEDNDPSPFVCCDSCEMWVHAACDTSLTPAALAALSESNDKYICPLCGGR</sequence>
<comment type="caution">
    <text evidence="8">The sequence shown here is derived from an EMBL/GenBank/DDBJ whole genome shotgun (WGS) entry which is preliminary data.</text>
</comment>
<evidence type="ECO:0000256" key="1">
    <source>
        <dbReference type="ARBA" id="ARBA00022723"/>
    </source>
</evidence>
<dbReference type="InterPro" id="IPR019787">
    <property type="entry name" value="Znf_PHD-finger"/>
</dbReference>
<feature type="domain" description="PHD-type" evidence="7">
    <location>
        <begin position="566"/>
        <end position="625"/>
    </location>
</feature>
<name>A0A8K1FKG7_PYTOL</name>
<dbReference type="OrthoDB" id="787137at2759"/>
<dbReference type="SUPFAM" id="SSF57903">
    <property type="entry name" value="FYVE/PHD zinc finger"/>
    <property type="match status" value="1"/>
</dbReference>
<gene>
    <name evidence="8" type="ORF">Poli38472_005425</name>
</gene>
<proteinExistence type="predicted"/>
<evidence type="ECO:0000256" key="6">
    <source>
        <dbReference type="SAM" id="MobiDB-lite"/>
    </source>
</evidence>
<dbReference type="GO" id="GO:0008270">
    <property type="term" value="F:zinc ion binding"/>
    <property type="evidence" value="ECO:0007669"/>
    <property type="project" value="UniProtKB-KW"/>
</dbReference>
<feature type="region of interest" description="Disordered" evidence="6">
    <location>
        <begin position="395"/>
        <end position="557"/>
    </location>
</feature>
<dbReference type="InterPro" id="IPR019786">
    <property type="entry name" value="Zinc_finger_PHD-type_CS"/>
</dbReference>